<evidence type="ECO:0000256" key="1">
    <source>
        <dbReference type="ARBA" id="ARBA00000830"/>
    </source>
</evidence>
<dbReference type="InterPro" id="IPR023198">
    <property type="entry name" value="PGP-like_dom2"/>
</dbReference>
<dbReference type="SFLD" id="SFLDG01129">
    <property type="entry name" value="C1.5:_HAD__Beta-PGM__Phosphata"/>
    <property type="match status" value="1"/>
</dbReference>
<dbReference type="RefSeq" id="WP_031383246.1">
    <property type="nucleotide sequence ID" value="NZ_BAABKI010000018.1"/>
</dbReference>
<evidence type="ECO:0000313" key="5">
    <source>
        <dbReference type="EMBL" id="GAA5174999.1"/>
    </source>
</evidence>
<dbReference type="Pfam" id="PF00702">
    <property type="entry name" value="Hydrolase"/>
    <property type="match status" value="1"/>
</dbReference>
<gene>
    <name evidence="5" type="ORF">GCM10023342_17330</name>
</gene>
<evidence type="ECO:0000256" key="4">
    <source>
        <dbReference type="ARBA" id="ARBA00013078"/>
    </source>
</evidence>
<comment type="pathway">
    <text evidence="2">Organic acid metabolism; glycolate biosynthesis; glycolate from 2-phosphoglycolate: step 1/1.</text>
</comment>
<dbReference type="PANTHER" id="PTHR43434:SF1">
    <property type="entry name" value="PHOSPHOGLYCOLATE PHOSPHATASE"/>
    <property type="match status" value="1"/>
</dbReference>
<dbReference type="SFLD" id="SFLDS00003">
    <property type="entry name" value="Haloacid_Dehalogenase"/>
    <property type="match status" value="1"/>
</dbReference>
<dbReference type="InterPro" id="IPR050155">
    <property type="entry name" value="HAD-like_hydrolase_sf"/>
</dbReference>
<accession>A0ABP9RC89</accession>
<dbReference type="EC" id="3.1.3.18" evidence="4"/>
<dbReference type="EMBL" id="BAABKI010000018">
    <property type="protein sequence ID" value="GAA5174999.1"/>
    <property type="molecule type" value="Genomic_DNA"/>
</dbReference>
<dbReference type="InterPro" id="IPR023214">
    <property type="entry name" value="HAD_sf"/>
</dbReference>
<dbReference type="Gene3D" id="1.10.150.240">
    <property type="entry name" value="Putative phosphatase, domain 2"/>
    <property type="match status" value="1"/>
</dbReference>
<evidence type="ECO:0000313" key="6">
    <source>
        <dbReference type="Proteomes" id="UP001500074"/>
    </source>
</evidence>
<keyword evidence="6" id="KW-1185">Reference proteome</keyword>
<reference evidence="6" key="1">
    <citation type="journal article" date="2019" name="Int. J. Syst. Evol. Microbiol.">
        <title>The Global Catalogue of Microorganisms (GCM) 10K type strain sequencing project: providing services to taxonomists for standard genome sequencing and annotation.</title>
        <authorList>
            <consortium name="The Broad Institute Genomics Platform"/>
            <consortium name="The Broad Institute Genome Sequencing Center for Infectious Disease"/>
            <person name="Wu L."/>
            <person name="Ma J."/>
        </authorList>
    </citation>
    <scope>NUCLEOTIDE SEQUENCE [LARGE SCALE GENOMIC DNA]</scope>
    <source>
        <strain evidence="6">JCM 18472</strain>
    </source>
</reference>
<organism evidence="5 6">
    <name type="scientific">Modicisalibacter zincidurans</name>
    <dbReference type="NCBI Taxonomy" id="1178777"/>
    <lineage>
        <taxon>Bacteria</taxon>
        <taxon>Pseudomonadati</taxon>
        <taxon>Pseudomonadota</taxon>
        <taxon>Gammaproteobacteria</taxon>
        <taxon>Oceanospirillales</taxon>
        <taxon>Halomonadaceae</taxon>
        <taxon>Modicisalibacter</taxon>
    </lineage>
</organism>
<dbReference type="Gene3D" id="3.40.50.1000">
    <property type="entry name" value="HAD superfamily/HAD-like"/>
    <property type="match status" value="1"/>
</dbReference>
<evidence type="ECO:0000256" key="2">
    <source>
        <dbReference type="ARBA" id="ARBA00004818"/>
    </source>
</evidence>
<evidence type="ECO:0000256" key="3">
    <source>
        <dbReference type="ARBA" id="ARBA00006171"/>
    </source>
</evidence>
<protein>
    <recommendedName>
        <fullName evidence="4">phosphoglycolate phosphatase</fullName>
        <ecNumber evidence="4">3.1.3.18</ecNumber>
    </recommendedName>
</protein>
<comment type="similarity">
    <text evidence="3">Belongs to the HAD-like hydrolase superfamily. CbbY/CbbZ/Gph/YieH family.</text>
</comment>
<name>A0ABP9RC89_9GAMM</name>
<dbReference type="SUPFAM" id="SSF56784">
    <property type="entry name" value="HAD-like"/>
    <property type="match status" value="1"/>
</dbReference>
<dbReference type="PANTHER" id="PTHR43434">
    <property type="entry name" value="PHOSPHOGLYCOLATE PHOSPHATASE"/>
    <property type="match status" value="1"/>
</dbReference>
<proteinExistence type="inferred from homology"/>
<comment type="catalytic activity">
    <reaction evidence="1">
        <text>2-phosphoglycolate + H2O = glycolate + phosphate</text>
        <dbReference type="Rhea" id="RHEA:14369"/>
        <dbReference type="ChEBI" id="CHEBI:15377"/>
        <dbReference type="ChEBI" id="CHEBI:29805"/>
        <dbReference type="ChEBI" id="CHEBI:43474"/>
        <dbReference type="ChEBI" id="CHEBI:58033"/>
        <dbReference type="EC" id="3.1.3.18"/>
    </reaction>
</comment>
<dbReference type="Proteomes" id="UP001500074">
    <property type="component" value="Unassembled WGS sequence"/>
</dbReference>
<sequence length="225" mass="24802">MSDAIEPHFDALVFDCDGVILDSATLKRSAFAEFYRDEPEPLRQAIHAYLARGGGQPRDVKFHHIEAHILGRPVSETRIRELSQAFAEHIEARVADAPMLPGAHEFLQRWQGRLPLFLLSATPQMELRRVIERRGLSGLFDAVLGAPPDKANGLRNLIDQHGFDAACTVMIGDSYNDYRAARSNGTHFLGILAGDASHSPFPTNSVILPDLTDLEDGLARLPTAD</sequence>
<comment type="caution">
    <text evidence="5">The sequence shown here is derived from an EMBL/GenBank/DDBJ whole genome shotgun (WGS) entry which is preliminary data.</text>
</comment>
<dbReference type="InterPro" id="IPR036412">
    <property type="entry name" value="HAD-like_sf"/>
</dbReference>